<dbReference type="InterPro" id="IPR004629">
    <property type="entry name" value="WecG_TagA_CpsF"/>
</dbReference>
<evidence type="ECO:0000313" key="3">
    <source>
        <dbReference type="EMBL" id="MDQ0438583.1"/>
    </source>
</evidence>
<proteinExistence type="predicted"/>
<evidence type="ECO:0000256" key="2">
    <source>
        <dbReference type="ARBA" id="ARBA00022679"/>
    </source>
</evidence>
<accession>A0ABU0H9N7</accession>
<dbReference type="Pfam" id="PF03808">
    <property type="entry name" value="Glyco_tran_WecG"/>
    <property type="match status" value="1"/>
</dbReference>
<protein>
    <submittedName>
        <fullName evidence="3">Exopolysaccharide biosynthesis WecB/TagA/CpsF family protein</fullName>
    </submittedName>
</protein>
<dbReference type="NCBIfam" id="TIGR00696">
    <property type="entry name" value="wecG_tagA_cpsF"/>
    <property type="match status" value="1"/>
</dbReference>
<dbReference type="PANTHER" id="PTHR34136:SF1">
    <property type="entry name" value="UDP-N-ACETYL-D-MANNOSAMINURONIC ACID TRANSFERASE"/>
    <property type="match status" value="1"/>
</dbReference>
<comment type="caution">
    <text evidence="3">The sequence shown here is derived from an EMBL/GenBank/DDBJ whole genome shotgun (WGS) entry which is preliminary data.</text>
</comment>
<dbReference type="Proteomes" id="UP001241603">
    <property type="component" value="Unassembled WGS sequence"/>
</dbReference>
<dbReference type="PANTHER" id="PTHR34136">
    <property type="match status" value="1"/>
</dbReference>
<name>A0ABU0H9N7_9HYPH</name>
<evidence type="ECO:0000256" key="1">
    <source>
        <dbReference type="ARBA" id="ARBA00022676"/>
    </source>
</evidence>
<evidence type="ECO:0000313" key="4">
    <source>
        <dbReference type="Proteomes" id="UP001241603"/>
    </source>
</evidence>
<dbReference type="EMBL" id="JAUSVO010000004">
    <property type="protein sequence ID" value="MDQ0438583.1"/>
    <property type="molecule type" value="Genomic_DNA"/>
</dbReference>
<organism evidence="3 4">
    <name type="scientific">Kaistia dalseonensis</name>
    <dbReference type="NCBI Taxonomy" id="410840"/>
    <lineage>
        <taxon>Bacteria</taxon>
        <taxon>Pseudomonadati</taxon>
        <taxon>Pseudomonadota</taxon>
        <taxon>Alphaproteobacteria</taxon>
        <taxon>Hyphomicrobiales</taxon>
        <taxon>Kaistiaceae</taxon>
        <taxon>Kaistia</taxon>
    </lineage>
</organism>
<gene>
    <name evidence="3" type="ORF">QO014_002978</name>
</gene>
<keyword evidence="1" id="KW-0328">Glycosyltransferase</keyword>
<sequence length="261" mass="28612">MAEGRLNIRDQDELVSHVVDDALAGRGGTVFTLNLDHLVKLRDEPRFRAAYQRASYVSADGAPVVTMAKGLGEPVDRVTGADLVLPLSRAAAASGVPIYLFGTADAVRDKAAARLMKEIPGLAIAGSESPPFGFDPEGEAARVAAERIAASGARICFVALGAPKQEYFANLAVCRVPGVMFICVGAALDFIAGETRRAPVVWQKAGFEWAWRLLQEPRRLVRRYTRSLLYFFNYRLRGADDRMLRVDRRRNGDGRQTGWFA</sequence>
<dbReference type="RefSeq" id="WP_266349492.1">
    <property type="nucleotide sequence ID" value="NZ_JAPKNG010000004.1"/>
</dbReference>
<reference evidence="3 4" key="1">
    <citation type="submission" date="2023-07" db="EMBL/GenBank/DDBJ databases">
        <title>Genomic Encyclopedia of Type Strains, Phase IV (KMG-IV): sequencing the most valuable type-strain genomes for metagenomic binning, comparative biology and taxonomic classification.</title>
        <authorList>
            <person name="Goeker M."/>
        </authorList>
    </citation>
    <scope>NUCLEOTIDE SEQUENCE [LARGE SCALE GENOMIC DNA]</scope>
    <source>
        <strain evidence="3 4">B6-8</strain>
    </source>
</reference>
<dbReference type="CDD" id="cd06533">
    <property type="entry name" value="Glyco_transf_WecG_TagA"/>
    <property type="match status" value="1"/>
</dbReference>
<keyword evidence="4" id="KW-1185">Reference proteome</keyword>
<keyword evidence="2" id="KW-0808">Transferase</keyword>